<evidence type="ECO:0000256" key="2">
    <source>
        <dbReference type="SAM" id="MobiDB-lite"/>
    </source>
</evidence>
<dbReference type="EMBL" id="CP006734">
    <property type="protein sequence ID" value="AGW40706.1"/>
    <property type="molecule type" value="Genomic_DNA"/>
</dbReference>
<feature type="region of interest" description="Disordered" evidence="2">
    <location>
        <begin position="1"/>
        <end position="21"/>
    </location>
</feature>
<dbReference type="AlphaFoldDB" id="U3P4L0"/>
<sequence length="339" mass="36424">MALCRGAPPGRSAPSERACGNAHREGRPIRVLVTGAAGFIGANLVRALLERGDVVVGIDSLTPYYDPSLKQANLAGLVNDRFRFIEQDVADLDAEALRSLRVDAIVHLAGQPGVRGSWGEQFGAYAHANISTTQRLLEAMKAVPDARLVYASSSSVYGQAESYPTTEDTIPAPHSPYGVTKLAGEHLVHLYRANDGLDTVAFRFFTVYGPSQRPDMAFTRFLKAAATGEPVHVYGDGEQIRDFTYVGDIVAAVLAAIDAEGRLPRVMNLSGGSSASVNEVLDVIGDITGCPVEVRYETSVRGDVLRTGAMNDLARSAIGWTPRVSLSEGLRRQWKAVRV</sequence>
<dbReference type="HOGENOM" id="CLU_007383_1_7_11"/>
<dbReference type="SUPFAM" id="SSF51735">
    <property type="entry name" value="NAD(P)-binding Rossmann-fold domains"/>
    <property type="match status" value="1"/>
</dbReference>
<protein>
    <recommendedName>
        <fullName evidence="3">NAD-dependent epimerase/dehydratase domain-containing protein</fullName>
    </recommendedName>
</protein>
<reference evidence="4 5" key="1">
    <citation type="journal article" date="2013" name="Genome Announc.">
        <title>Complete Genome Sequence of Leifsonia xyli subsp. cynodontis Strain DSM46306, a Gram-Positive Bacterial Pathogen of Grasses.</title>
        <authorList>
            <person name="Monteiro-Vitorello C.B."/>
            <person name="Zerillo M.M."/>
            <person name="Van Sluys M.A."/>
            <person name="Camargo L.E."/>
            <person name="Kitajima J.P."/>
        </authorList>
    </citation>
    <scope>NUCLEOTIDE SEQUENCE [LARGE SCALE GENOMIC DNA]</scope>
    <source>
        <strain evidence="4 5">DSM 46306</strain>
    </source>
</reference>
<dbReference type="eggNOG" id="COG0451">
    <property type="taxonomic scope" value="Bacteria"/>
</dbReference>
<evidence type="ECO:0000313" key="4">
    <source>
        <dbReference type="EMBL" id="AGW40706.1"/>
    </source>
</evidence>
<dbReference type="RefSeq" id="WP_021754147.1">
    <property type="nucleotide sequence ID" value="NC_022438.1"/>
</dbReference>
<dbReference type="PANTHER" id="PTHR43574">
    <property type="entry name" value="EPIMERASE-RELATED"/>
    <property type="match status" value="1"/>
</dbReference>
<dbReference type="Pfam" id="PF01370">
    <property type="entry name" value="Epimerase"/>
    <property type="match status" value="1"/>
</dbReference>
<dbReference type="KEGG" id="lxy:O159_05100"/>
<keyword evidence="1" id="KW-0520">NAD</keyword>
<dbReference type="Gene3D" id="3.40.50.720">
    <property type="entry name" value="NAD(P)-binding Rossmann-like Domain"/>
    <property type="match status" value="1"/>
</dbReference>
<dbReference type="PATRIC" id="fig|1389489.3.peg.493"/>
<evidence type="ECO:0000259" key="3">
    <source>
        <dbReference type="Pfam" id="PF01370"/>
    </source>
</evidence>
<gene>
    <name evidence="4" type="ORF">O159_05100</name>
</gene>
<evidence type="ECO:0000256" key="1">
    <source>
        <dbReference type="ARBA" id="ARBA00023027"/>
    </source>
</evidence>
<name>U3P4L0_LEIXC</name>
<dbReference type="InterPro" id="IPR001509">
    <property type="entry name" value="Epimerase_deHydtase"/>
</dbReference>
<dbReference type="STRING" id="1389489.O159_05100"/>
<proteinExistence type="predicted"/>
<accession>U3P4L0</accession>
<dbReference type="InterPro" id="IPR036291">
    <property type="entry name" value="NAD(P)-bd_dom_sf"/>
</dbReference>
<evidence type="ECO:0000313" key="5">
    <source>
        <dbReference type="Proteomes" id="UP000016743"/>
    </source>
</evidence>
<feature type="domain" description="NAD-dependent epimerase/dehydratase" evidence="3">
    <location>
        <begin position="31"/>
        <end position="269"/>
    </location>
</feature>
<dbReference type="Proteomes" id="UP000016743">
    <property type="component" value="Chromosome"/>
</dbReference>
<dbReference type="PRINTS" id="PR01713">
    <property type="entry name" value="NUCEPIMERASE"/>
</dbReference>
<keyword evidence="5" id="KW-1185">Reference proteome</keyword>
<organism evidence="4 5">
    <name type="scientific">Leifsonia xyli subsp. cynodontis DSM 46306</name>
    <dbReference type="NCBI Taxonomy" id="1389489"/>
    <lineage>
        <taxon>Bacteria</taxon>
        <taxon>Bacillati</taxon>
        <taxon>Actinomycetota</taxon>
        <taxon>Actinomycetes</taxon>
        <taxon>Micrococcales</taxon>
        <taxon>Microbacteriaceae</taxon>
        <taxon>Leifsonia</taxon>
    </lineage>
</organism>